<organism evidence="2 3">
    <name type="scientific">Paramarasmius palmivorus</name>
    <dbReference type="NCBI Taxonomy" id="297713"/>
    <lineage>
        <taxon>Eukaryota</taxon>
        <taxon>Fungi</taxon>
        <taxon>Dikarya</taxon>
        <taxon>Basidiomycota</taxon>
        <taxon>Agaricomycotina</taxon>
        <taxon>Agaricomycetes</taxon>
        <taxon>Agaricomycetidae</taxon>
        <taxon>Agaricales</taxon>
        <taxon>Marasmiineae</taxon>
        <taxon>Marasmiaceae</taxon>
        <taxon>Paramarasmius</taxon>
    </lineage>
</organism>
<feature type="compositionally biased region" description="Acidic residues" evidence="1">
    <location>
        <begin position="56"/>
        <end position="69"/>
    </location>
</feature>
<dbReference type="Proteomes" id="UP001383192">
    <property type="component" value="Unassembled WGS sequence"/>
</dbReference>
<reference evidence="2 3" key="1">
    <citation type="submission" date="2024-01" db="EMBL/GenBank/DDBJ databases">
        <title>A draft genome for a cacao thread blight-causing isolate of Paramarasmius palmivorus.</title>
        <authorList>
            <person name="Baruah I.K."/>
            <person name="Bukari Y."/>
            <person name="Amoako-Attah I."/>
            <person name="Meinhardt L.W."/>
            <person name="Bailey B.A."/>
            <person name="Cohen S.P."/>
        </authorList>
    </citation>
    <scope>NUCLEOTIDE SEQUENCE [LARGE SCALE GENOMIC DNA]</scope>
    <source>
        <strain evidence="2 3">GH-12</strain>
    </source>
</reference>
<dbReference type="AlphaFoldDB" id="A0AAW0BLQ2"/>
<proteinExistence type="predicted"/>
<evidence type="ECO:0000313" key="2">
    <source>
        <dbReference type="EMBL" id="KAK7027460.1"/>
    </source>
</evidence>
<comment type="caution">
    <text evidence="2">The sequence shown here is derived from an EMBL/GenBank/DDBJ whole genome shotgun (WGS) entry which is preliminary data.</text>
</comment>
<keyword evidence="3" id="KW-1185">Reference proteome</keyword>
<feature type="region of interest" description="Disordered" evidence="1">
    <location>
        <begin position="45"/>
        <end position="164"/>
    </location>
</feature>
<dbReference type="EMBL" id="JAYKXP010000095">
    <property type="protein sequence ID" value="KAK7027460.1"/>
    <property type="molecule type" value="Genomic_DNA"/>
</dbReference>
<feature type="compositionally biased region" description="Polar residues" evidence="1">
    <location>
        <begin position="70"/>
        <end position="92"/>
    </location>
</feature>
<evidence type="ECO:0000313" key="3">
    <source>
        <dbReference type="Proteomes" id="UP001383192"/>
    </source>
</evidence>
<feature type="compositionally biased region" description="Low complexity" evidence="1">
    <location>
        <begin position="99"/>
        <end position="115"/>
    </location>
</feature>
<gene>
    <name evidence="2" type="ORF">VNI00_015205</name>
</gene>
<accession>A0AAW0BLQ2</accession>
<evidence type="ECO:0000256" key="1">
    <source>
        <dbReference type="SAM" id="MobiDB-lite"/>
    </source>
</evidence>
<protein>
    <submittedName>
        <fullName evidence="2">Uncharacterized protein</fullName>
    </submittedName>
</protein>
<name>A0AAW0BLQ2_9AGAR</name>
<feature type="compositionally biased region" description="Polar residues" evidence="1">
    <location>
        <begin position="138"/>
        <end position="153"/>
    </location>
</feature>
<sequence>MNDEEDSRAKIREALNDIHWHHSRVETLLTQAATHLEASRAAAAGIEQAFAQAPVPDDDEDEDEDEETDQLISNLVLSPRSTGRSAVHTSPSVRDHSPPRATATSSSSRSQTHTTPASTSTRNHSQRAPPASSFPPKLSSTIPKTSSQPGESRSPQKKSKNRPAGGYVVLFGKGGVSGYFEDWAVGAGPVYIGAKGAIVQGYRTFEDAKAAWRTIVESGLIAYVTEPAYRSKWFIIWRGALPGVCQRDSLVVRVGVEHLEHISVDDLGVADTQEQAERLYSRHSKGVRLNL</sequence>